<sequence>MSDKILYALVARGQTVLAECSTVAGNANLVAHRILEKLPTADNRVSYTQEQHVFHVVTAEGFTFLCMADQGLGRRIPFSFLEEIKHDFLARFQSQAQTAAAYELDGQYSPHLEERLNFFSNDRNADTINRVRGEISEVRKITVENIEKVLERGERLELLVDKTDHLQSEALIFKRQSRQLKNKLWWRNARLLALVLGVVVLAAYVVAAVACGPLMKRC</sequence>
<dbReference type="Gene3D" id="1.20.5.110">
    <property type="match status" value="1"/>
</dbReference>
<dbReference type="Gene3D" id="3.30.450.50">
    <property type="entry name" value="Longin domain"/>
    <property type="match status" value="1"/>
</dbReference>
<evidence type="ECO:0000313" key="14">
    <source>
        <dbReference type="Proteomes" id="UP001465755"/>
    </source>
</evidence>
<dbReference type="InterPro" id="IPR042855">
    <property type="entry name" value="V_SNARE_CC"/>
</dbReference>
<dbReference type="GO" id="GO:0016192">
    <property type="term" value="P:vesicle-mediated transport"/>
    <property type="evidence" value="ECO:0007669"/>
    <property type="project" value="InterPro"/>
</dbReference>
<accession>A0AAW1Q2N0</accession>
<feature type="domain" description="Longin" evidence="11">
    <location>
        <begin position="9"/>
        <end position="112"/>
    </location>
</feature>
<evidence type="ECO:0000313" key="13">
    <source>
        <dbReference type="EMBL" id="KAK9815113.1"/>
    </source>
</evidence>
<name>A0AAW1Q2N0_9CHLO</name>
<dbReference type="PROSITE" id="PS50892">
    <property type="entry name" value="V_SNARE"/>
    <property type="match status" value="1"/>
</dbReference>
<dbReference type="SUPFAM" id="SSF64356">
    <property type="entry name" value="SNARE-like"/>
    <property type="match status" value="1"/>
</dbReference>
<keyword evidence="14" id="KW-1185">Reference proteome</keyword>
<evidence type="ECO:0000259" key="11">
    <source>
        <dbReference type="PROSITE" id="PS50859"/>
    </source>
</evidence>
<proteinExistence type="inferred from homology"/>
<dbReference type="SMART" id="SM01270">
    <property type="entry name" value="Longin"/>
    <property type="match status" value="1"/>
</dbReference>
<dbReference type="InterPro" id="IPR051097">
    <property type="entry name" value="Synaptobrevin-like_transport"/>
</dbReference>
<dbReference type="FunFam" id="3.30.450.50:FF:000015">
    <property type="entry name" value="Synaptobrevin 2 isoform 1"/>
    <property type="match status" value="1"/>
</dbReference>
<keyword evidence="5 10" id="KW-1133">Transmembrane helix</keyword>
<dbReference type="EMBL" id="JALJOQ010000001">
    <property type="protein sequence ID" value="KAK9815113.1"/>
    <property type="molecule type" value="Genomic_DNA"/>
</dbReference>
<dbReference type="CDD" id="cd15843">
    <property type="entry name" value="R-SNARE"/>
    <property type="match status" value="1"/>
</dbReference>
<dbReference type="GO" id="GO:0005737">
    <property type="term" value="C:cytoplasm"/>
    <property type="evidence" value="ECO:0007669"/>
    <property type="project" value="UniProtKB-ARBA"/>
</dbReference>
<dbReference type="Proteomes" id="UP001465755">
    <property type="component" value="Unassembled WGS sequence"/>
</dbReference>
<organism evidence="13 14">
    <name type="scientific">Symbiochloris irregularis</name>
    <dbReference type="NCBI Taxonomy" id="706552"/>
    <lineage>
        <taxon>Eukaryota</taxon>
        <taxon>Viridiplantae</taxon>
        <taxon>Chlorophyta</taxon>
        <taxon>core chlorophytes</taxon>
        <taxon>Trebouxiophyceae</taxon>
        <taxon>Trebouxiales</taxon>
        <taxon>Trebouxiaceae</taxon>
        <taxon>Symbiochloris</taxon>
    </lineage>
</organism>
<evidence type="ECO:0000256" key="5">
    <source>
        <dbReference type="ARBA" id="ARBA00022989"/>
    </source>
</evidence>
<dbReference type="InterPro" id="IPR010908">
    <property type="entry name" value="Longin_dom"/>
</dbReference>
<evidence type="ECO:0000256" key="6">
    <source>
        <dbReference type="ARBA" id="ARBA00023136"/>
    </source>
</evidence>
<reference evidence="13 14" key="1">
    <citation type="journal article" date="2024" name="Nat. Commun.">
        <title>Phylogenomics reveals the evolutionary origins of lichenization in chlorophyte algae.</title>
        <authorList>
            <person name="Puginier C."/>
            <person name="Libourel C."/>
            <person name="Otte J."/>
            <person name="Skaloud P."/>
            <person name="Haon M."/>
            <person name="Grisel S."/>
            <person name="Petersen M."/>
            <person name="Berrin J.G."/>
            <person name="Delaux P.M."/>
            <person name="Dal Grande F."/>
            <person name="Keller J."/>
        </authorList>
    </citation>
    <scope>NUCLEOTIDE SEQUENCE [LARGE SCALE GENOMIC DNA]</scope>
    <source>
        <strain evidence="13 14">SAG 2036</strain>
    </source>
</reference>
<dbReference type="GO" id="GO:0012505">
    <property type="term" value="C:endomembrane system"/>
    <property type="evidence" value="ECO:0007669"/>
    <property type="project" value="UniProtKB-SubCell"/>
</dbReference>
<evidence type="ECO:0000256" key="4">
    <source>
        <dbReference type="ARBA" id="ARBA00022927"/>
    </source>
</evidence>
<comment type="similarity">
    <text evidence="1">Belongs to the synaptobrevin family.</text>
</comment>
<dbReference type="InterPro" id="IPR011012">
    <property type="entry name" value="Longin-like_dom_sf"/>
</dbReference>
<gene>
    <name evidence="13" type="ORF">WJX73_007949</name>
</gene>
<keyword evidence="2" id="KW-0813">Transport</keyword>
<protein>
    <submittedName>
        <fullName evidence="13">Uncharacterized protein</fullName>
    </submittedName>
</protein>
<evidence type="ECO:0000256" key="8">
    <source>
        <dbReference type="ARBA" id="ARBA00046280"/>
    </source>
</evidence>
<dbReference type="PANTHER" id="PTHR21136:SF214">
    <property type="entry name" value="VESICLE-ASSOCIATED MEMBRANE PROTEIN 714"/>
    <property type="match status" value="1"/>
</dbReference>
<dbReference type="GO" id="GO:0015031">
    <property type="term" value="P:protein transport"/>
    <property type="evidence" value="ECO:0007669"/>
    <property type="project" value="UniProtKB-KW"/>
</dbReference>
<evidence type="ECO:0000256" key="3">
    <source>
        <dbReference type="ARBA" id="ARBA00022692"/>
    </source>
</evidence>
<dbReference type="FunFam" id="1.20.5.110:FF:000004">
    <property type="entry name" value="Vesicle-associated membrane protein 7"/>
    <property type="match status" value="1"/>
</dbReference>
<dbReference type="Pfam" id="PF13774">
    <property type="entry name" value="Longin"/>
    <property type="match status" value="1"/>
</dbReference>
<dbReference type="PRINTS" id="PR00219">
    <property type="entry name" value="SYNAPTOBREVN"/>
</dbReference>
<dbReference type="SUPFAM" id="SSF58038">
    <property type="entry name" value="SNARE fusion complex"/>
    <property type="match status" value="1"/>
</dbReference>
<evidence type="ECO:0000256" key="7">
    <source>
        <dbReference type="ARBA" id="ARBA00037493"/>
    </source>
</evidence>
<dbReference type="GO" id="GO:0016020">
    <property type="term" value="C:membrane"/>
    <property type="evidence" value="ECO:0007669"/>
    <property type="project" value="InterPro"/>
</dbReference>
<keyword evidence="4" id="KW-0653">Protein transport</keyword>
<evidence type="ECO:0000259" key="12">
    <source>
        <dbReference type="PROSITE" id="PS50892"/>
    </source>
</evidence>
<keyword evidence="3 10" id="KW-0812">Transmembrane</keyword>
<comment type="function">
    <text evidence="7">Involved in the targeting and/or fusion of transport vesicles to their target membrane.</text>
</comment>
<dbReference type="Pfam" id="PF00957">
    <property type="entry name" value="Synaptobrevin"/>
    <property type="match status" value="1"/>
</dbReference>
<evidence type="ECO:0000256" key="9">
    <source>
        <dbReference type="PROSITE-ProRule" id="PRU00290"/>
    </source>
</evidence>
<keyword evidence="6 10" id="KW-0472">Membrane</keyword>
<dbReference type="PROSITE" id="PS50859">
    <property type="entry name" value="LONGIN"/>
    <property type="match status" value="1"/>
</dbReference>
<dbReference type="PANTHER" id="PTHR21136">
    <property type="entry name" value="SNARE PROTEINS"/>
    <property type="match status" value="1"/>
</dbReference>
<evidence type="ECO:0000256" key="1">
    <source>
        <dbReference type="ARBA" id="ARBA00008025"/>
    </source>
</evidence>
<comment type="caution">
    <text evidence="13">The sequence shown here is derived from an EMBL/GenBank/DDBJ whole genome shotgun (WGS) entry which is preliminary data.</text>
</comment>
<keyword evidence="9" id="KW-0175">Coiled coil</keyword>
<evidence type="ECO:0000256" key="10">
    <source>
        <dbReference type="SAM" id="Phobius"/>
    </source>
</evidence>
<feature type="transmembrane region" description="Helical" evidence="10">
    <location>
        <begin position="191"/>
        <end position="215"/>
    </location>
</feature>
<feature type="domain" description="V-SNARE coiled-coil homology" evidence="12">
    <location>
        <begin position="127"/>
        <end position="187"/>
    </location>
</feature>
<dbReference type="AlphaFoldDB" id="A0AAW1Q2N0"/>
<comment type="subcellular location">
    <subcellularLocation>
        <location evidence="8">Endomembrane system</location>
        <topology evidence="8">Single-pass type IV membrane protein</topology>
    </subcellularLocation>
</comment>
<dbReference type="PROSITE" id="PS00417">
    <property type="entry name" value="SYNAPTOBREVIN"/>
    <property type="match status" value="1"/>
</dbReference>
<dbReference type="CDD" id="cd14824">
    <property type="entry name" value="Longin"/>
    <property type="match status" value="1"/>
</dbReference>
<dbReference type="InterPro" id="IPR001388">
    <property type="entry name" value="Synaptobrevin-like"/>
</dbReference>
<evidence type="ECO:0000256" key="2">
    <source>
        <dbReference type="ARBA" id="ARBA00022448"/>
    </source>
</evidence>